<dbReference type="AlphaFoldDB" id="A0A2X1CJW9"/>
<keyword evidence="2" id="KW-0732">Signal</keyword>
<reference evidence="3 4" key="1">
    <citation type="submission" date="2018-06" db="EMBL/GenBank/DDBJ databases">
        <authorList>
            <consortium name="Pathogen Informatics"/>
            <person name="Doyle S."/>
        </authorList>
    </citation>
    <scope>NUCLEOTIDE SEQUENCE [LARGE SCALE GENOMIC DNA]</scope>
    <source>
        <strain evidence="3 4">NCTC11166</strain>
    </source>
</reference>
<evidence type="ECO:0000313" key="4">
    <source>
        <dbReference type="Proteomes" id="UP000251186"/>
    </source>
</evidence>
<feature type="signal peptide" evidence="2">
    <location>
        <begin position="1"/>
        <end position="21"/>
    </location>
</feature>
<organism evidence="3 4">
    <name type="scientific">Brevundimonas vesicularis</name>
    <name type="common">Pseudomonas vesicularis</name>
    <dbReference type="NCBI Taxonomy" id="41276"/>
    <lineage>
        <taxon>Bacteria</taxon>
        <taxon>Pseudomonadati</taxon>
        <taxon>Pseudomonadota</taxon>
        <taxon>Alphaproteobacteria</taxon>
        <taxon>Caulobacterales</taxon>
        <taxon>Caulobacteraceae</taxon>
        <taxon>Brevundimonas</taxon>
    </lineage>
</organism>
<gene>
    <name evidence="3" type="ORF">NCTC11166_01882</name>
</gene>
<feature type="region of interest" description="Disordered" evidence="1">
    <location>
        <begin position="75"/>
        <end position="102"/>
    </location>
</feature>
<protein>
    <submittedName>
        <fullName evidence="3">Uncharacterized protein</fullName>
    </submittedName>
</protein>
<evidence type="ECO:0000313" key="3">
    <source>
        <dbReference type="EMBL" id="SPU54501.1"/>
    </source>
</evidence>
<sequence length="233" mass="24553">MLVRMLCLGILASGLTAEATAAQSLSAPALQMDAATETAAAPFETLELSARLARLGRERGDPWLLATAARLRLSTPAPLRTAQPEPAEPALRDGEGESTDEGTWPQIAEVWLNEAEVLAEGDAQILAFITSIRAMEYKGRTGGPLMSLARLPAGQAHVFRERFAPGRPAVVYVEGDGDAPLAVTVKAGKGLVCQAAGPGDVKLCAWTAREPGDYQVEVRNLGAAANRYAYGTN</sequence>
<feature type="chain" id="PRO_5015931240" evidence="2">
    <location>
        <begin position="22"/>
        <end position="233"/>
    </location>
</feature>
<dbReference type="EMBL" id="UAQP01000014">
    <property type="protein sequence ID" value="SPU54501.1"/>
    <property type="molecule type" value="Genomic_DNA"/>
</dbReference>
<evidence type="ECO:0000256" key="1">
    <source>
        <dbReference type="SAM" id="MobiDB-lite"/>
    </source>
</evidence>
<name>A0A2X1CJW9_BREVE</name>
<dbReference type="Proteomes" id="UP000251186">
    <property type="component" value="Unassembled WGS sequence"/>
</dbReference>
<evidence type="ECO:0000256" key="2">
    <source>
        <dbReference type="SAM" id="SignalP"/>
    </source>
</evidence>
<accession>A0A2X1CJW9</accession>
<proteinExistence type="predicted"/>